<proteinExistence type="predicted"/>
<dbReference type="AlphaFoldDB" id="A0A9W4TZ43"/>
<gene>
    <name evidence="1" type="ORF">PDIGIT_LOCUS172</name>
</gene>
<sequence length="118" mass="13675">MFADLNAQVVVYFISRDFRIVRTREYISYFIQPVKFAIQRECFEPSSKMVLQMLVLELLLHLSTATNSSLITNAKPLNSTGKARIKMKIYEFRIAQSDIEFSLMRSELRSGLSFVLNV</sequence>
<name>A0A9W4TZ43_9PLEO</name>
<comment type="caution">
    <text evidence="1">The sequence shown here is derived from an EMBL/GenBank/DDBJ whole genome shotgun (WGS) entry which is preliminary data.</text>
</comment>
<evidence type="ECO:0000313" key="1">
    <source>
        <dbReference type="EMBL" id="CAI6229850.1"/>
    </source>
</evidence>
<accession>A0A9W4TZ43</accession>
<evidence type="ECO:0000313" key="2">
    <source>
        <dbReference type="Proteomes" id="UP001152607"/>
    </source>
</evidence>
<protein>
    <submittedName>
        <fullName evidence="1">Uncharacterized protein</fullName>
    </submittedName>
</protein>
<dbReference type="Proteomes" id="UP001152607">
    <property type="component" value="Unassembled WGS sequence"/>
</dbReference>
<keyword evidence="2" id="KW-1185">Reference proteome</keyword>
<organism evidence="1 2">
    <name type="scientific">Periconia digitata</name>
    <dbReference type="NCBI Taxonomy" id="1303443"/>
    <lineage>
        <taxon>Eukaryota</taxon>
        <taxon>Fungi</taxon>
        <taxon>Dikarya</taxon>
        <taxon>Ascomycota</taxon>
        <taxon>Pezizomycotina</taxon>
        <taxon>Dothideomycetes</taxon>
        <taxon>Pleosporomycetidae</taxon>
        <taxon>Pleosporales</taxon>
        <taxon>Massarineae</taxon>
        <taxon>Periconiaceae</taxon>
        <taxon>Periconia</taxon>
    </lineage>
</organism>
<reference evidence="1" key="1">
    <citation type="submission" date="2023-01" db="EMBL/GenBank/DDBJ databases">
        <authorList>
            <person name="Van Ghelder C."/>
            <person name="Rancurel C."/>
        </authorList>
    </citation>
    <scope>NUCLEOTIDE SEQUENCE</scope>
    <source>
        <strain evidence="1">CNCM I-4278</strain>
    </source>
</reference>
<dbReference type="EMBL" id="CAOQHR010000001">
    <property type="protein sequence ID" value="CAI6229850.1"/>
    <property type="molecule type" value="Genomic_DNA"/>
</dbReference>